<evidence type="ECO:0000313" key="10">
    <source>
        <dbReference type="EMBL" id="MCL1043890.1"/>
    </source>
</evidence>
<keyword evidence="2 7" id="KW-0997">Cell inner membrane</keyword>
<proteinExistence type="inferred from homology"/>
<dbReference type="NCBIfam" id="NF006948">
    <property type="entry name" value="PRK09430.1"/>
    <property type="match status" value="1"/>
</dbReference>
<comment type="caution">
    <text evidence="10">The sequence shown here is derived from an EMBL/GenBank/DDBJ whole genome shotgun (WGS) entry which is preliminary data.</text>
</comment>
<dbReference type="InterPro" id="IPR023749">
    <property type="entry name" value="DjlA"/>
</dbReference>
<evidence type="ECO:0000256" key="7">
    <source>
        <dbReference type="HAMAP-Rule" id="MF_01153"/>
    </source>
</evidence>
<comment type="subcellular location">
    <subcellularLocation>
        <location evidence="7">Cell inner membrane</location>
        <topology evidence="7">Single-pass type III membrane protein</topology>
    </subcellularLocation>
</comment>
<keyword evidence="1 7" id="KW-1003">Cell membrane</keyword>
<keyword evidence="4 7" id="KW-1133">Transmembrane helix</keyword>
<gene>
    <name evidence="7 10" type="primary">djlA</name>
    <name evidence="10" type="ORF">L2737_00900</name>
</gene>
<dbReference type="InterPro" id="IPR050817">
    <property type="entry name" value="DjlA_DnaK_co-chaperone"/>
</dbReference>
<dbReference type="InterPro" id="IPR001623">
    <property type="entry name" value="DnaJ_domain"/>
</dbReference>
<dbReference type="CDD" id="cd07316">
    <property type="entry name" value="terB_like_DjlA"/>
    <property type="match status" value="1"/>
</dbReference>
<evidence type="ECO:0000256" key="1">
    <source>
        <dbReference type="ARBA" id="ARBA00022475"/>
    </source>
</evidence>
<feature type="domain" description="J" evidence="9">
    <location>
        <begin position="192"/>
        <end position="258"/>
    </location>
</feature>
<keyword evidence="3 7" id="KW-0812">Transmembrane</keyword>
<dbReference type="InterPro" id="IPR036869">
    <property type="entry name" value="J_dom_sf"/>
</dbReference>
<dbReference type="PANTHER" id="PTHR24074">
    <property type="entry name" value="CO-CHAPERONE PROTEIN DJLA"/>
    <property type="match status" value="1"/>
</dbReference>
<organism evidence="10 11">
    <name type="scientific">Shewanella electrodiphila</name>
    <dbReference type="NCBI Taxonomy" id="934143"/>
    <lineage>
        <taxon>Bacteria</taxon>
        <taxon>Pseudomonadati</taxon>
        <taxon>Pseudomonadota</taxon>
        <taxon>Gammaproteobacteria</taxon>
        <taxon>Alteromonadales</taxon>
        <taxon>Shewanellaceae</taxon>
        <taxon>Shewanella</taxon>
    </lineage>
</organism>
<dbReference type="Gene3D" id="1.10.287.110">
    <property type="entry name" value="DnaJ domain"/>
    <property type="match status" value="1"/>
</dbReference>
<dbReference type="CDD" id="cd06257">
    <property type="entry name" value="DnaJ"/>
    <property type="match status" value="1"/>
</dbReference>
<dbReference type="PROSITE" id="PS50076">
    <property type="entry name" value="DNAJ_2"/>
    <property type="match status" value="1"/>
</dbReference>
<evidence type="ECO:0000256" key="5">
    <source>
        <dbReference type="ARBA" id="ARBA00023136"/>
    </source>
</evidence>
<dbReference type="SUPFAM" id="SSF46565">
    <property type="entry name" value="Chaperone J-domain"/>
    <property type="match status" value="1"/>
</dbReference>
<feature type="topological domain" description="Periplasmic" evidence="7">
    <location>
        <begin position="1"/>
        <end position="6"/>
    </location>
</feature>
<dbReference type="PRINTS" id="PR00625">
    <property type="entry name" value="JDOMAIN"/>
</dbReference>
<keyword evidence="6 7" id="KW-0143">Chaperone</keyword>
<feature type="transmembrane region" description="Helical" evidence="8">
    <location>
        <begin position="7"/>
        <end position="28"/>
    </location>
</feature>
<comment type="function">
    <text evidence="7">Regulatory DnaK co-chaperone. Direct interaction between DnaK and DjlA is needed for the induction of the wcaABCDE operon, involved in the synthesis of a colanic acid polysaccharide capsule, possibly through activation of the RcsB/RcsC phosphotransfer signaling pathway. The colanic acid capsule may help the bacterium survive conditions outside the host.</text>
</comment>
<evidence type="ECO:0000256" key="4">
    <source>
        <dbReference type="ARBA" id="ARBA00022989"/>
    </source>
</evidence>
<protein>
    <recommendedName>
        <fullName evidence="7">Co-chaperone protein DjlA</fullName>
    </recommendedName>
</protein>
<evidence type="ECO:0000256" key="3">
    <source>
        <dbReference type="ARBA" id="ARBA00022692"/>
    </source>
</evidence>
<keyword evidence="11" id="KW-1185">Reference proteome</keyword>
<evidence type="ECO:0000259" key="9">
    <source>
        <dbReference type="PROSITE" id="PS50076"/>
    </source>
</evidence>
<dbReference type="Gene3D" id="1.10.3680.10">
    <property type="entry name" value="TerB-like"/>
    <property type="match status" value="1"/>
</dbReference>
<dbReference type="HAMAP" id="MF_01153">
    <property type="entry name" value="DjlA"/>
    <property type="match status" value="1"/>
</dbReference>
<name>A0ABT0KJ70_9GAMM</name>
<dbReference type="Pfam" id="PF00226">
    <property type="entry name" value="DnaJ"/>
    <property type="match status" value="1"/>
</dbReference>
<dbReference type="Pfam" id="PF05099">
    <property type="entry name" value="TerB"/>
    <property type="match status" value="1"/>
</dbReference>
<dbReference type="RefSeq" id="WP_102529845.1">
    <property type="nucleotide sequence ID" value="NZ_JAKIKU010000001.1"/>
</dbReference>
<evidence type="ECO:0000256" key="8">
    <source>
        <dbReference type="SAM" id="Phobius"/>
    </source>
</evidence>
<dbReference type="SMART" id="SM00271">
    <property type="entry name" value="DnaJ"/>
    <property type="match status" value="1"/>
</dbReference>
<comment type="domain">
    <text evidence="7">The transmembrane domain is a dimerization domain.</text>
</comment>
<evidence type="ECO:0000256" key="6">
    <source>
        <dbReference type="ARBA" id="ARBA00023186"/>
    </source>
</evidence>
<reference evidence="10 11" key="1">
    <citation type="submission" date="2022-01" db="EMBL/GenBank/DDBJ databases">
        <title>Whole genome-based taxonomy of the Shewanellaceae.</title>
        <authorList>
            <person name="Martin-Rodriguez A.J."/>
        </authorList>
    </citation>
    <scope>NUCLEOTIDE SEQUENCE [LARGE SCALE GENOMIC DNA]</scope>
    <source>
        <strain evidence="10 11">DSM 24955</strain>
    </source>
</reference>
<accession>A0ABT0KJ70</accession>
<dbReference type="InterPro" id="IPR029024">
    <property type="entry name" value="TerB-like"/>
</dbReference>
<dbReference type="Proteomes" id="UP001202134">
    <property type="component" value="Unassembled WGS sequence"/>
</dbReference>
<evidence type="ECO:0000313" key="11">
    <source>
        <dbReference type="Proteomes" id="UP001202134"/>
    </source>
</evidence>
<feature type="topological domain" description="Cytoplasmic" evidence="7">
    <location>
        <begin position="31"/>
        <end position="258"/>
    </location>
</feature>
<evidence type="ECO:0000256" key="2">
    <source>
        <dbReference type="ARBA" id="ARBA00022519"/>
    </source>
</evidence>
<sequence length="258" mass="29075">MRIWGKVFGFIIGYMFGRGFGAVLGLWLGHLFDKRAGFADMMRKGQARQAQFFNTTFTVMGHVAKASGHVTDVDIRIASMLMDQMKLTGDARKDAQTAFRKGRDADFDLVETLREFRAMSQGRTEILQMFLEIQIQTALSDGELHSKEKQILSTVAKELGLGQAHLDALLNRWQAEFHHHQSGAGSAMQLDDAYSMLGKEESSSDQEIKRAYRKLMNEHHPDKLVAKGLPEEMMELAKAKAQDIQSAYETVKTSRGMR</sequence>
<dbReference type="SUPFAM" id="SSF158682">
    <property type="entry name" value="TerB-like"/>
    <property type="match status" value="1"/>
</dbReference>
<keyword evidence="5 7" id="KW-0472">Membrane</keyword>
<dbReference type="InterPro" id="IPR007791">
    <property type="entry name" value="DjlA_N"/>
</dbReference>
<dbReference type="EMBL" id="JAKIKU010000001">
    <property type="protein sequence ID" value="MCL1043890.1"/>
    <property type="molecule type" value="Genomic_DNA"/>
</dbReference>
<comment type="subunit">
    <text evidence="7">Homodimer.</text>
</comment>